<name>A0ABS9UIL2_9BACT</name>
<dbReference type="Proteomes" id="UP001165488">
    <property type="component" value="Unassembled WGS sequence"/>
</dbReference>
<keyword evidence="2" id="KW-1185">Reference proteome</keyword>
<feature type="non-terminal residue" evidence="1">
    <location>
        <position position="426"/>
    </location>
</feature>
<organism evidence="1 2">
    <name type="scientific">Belliella calami</name>
    <dbReference type="NCBI Taxonomy" id="2923436"/>
    <lineage>
        <taxon>Bacteria</taxon>
        <taxon>Pseudomonadati</taxon>
        <taxon>Bacteroidota</taxon>
        <taxon>Cytophagia</taxon>
        <taxon>Cytophagales</taxon>
        <taxon>Cyclobacteriaceae</taxon>
        <taxon>Belliella</taxon>
    </lineage>
</organism>
<evidence type="ECO:0000313" key="2">
    <source>
        <dbReference type="Proteomes" id="UP001165488"/>
    </source>
</evidence>
<reference evidence="1" key="1">
    <citation type="submission" date="2022-03" db="EMBL/GenBank/DDBJ databases">
        <title>De novo assembled genomes of Belliella spp. (Cyclobacteriaceae) strains.</title>
        <authorList>
            <person name="Szabo A."/>
            <person name="Korponai K."/>
            <person name="Felfoldi T."/>
        </authorList>
    </citation>
    <scope>NUCLEOTIDE SEQUENCE</scope>
    <source>
        <strain evidence="1">DSM 107340</strain>
    </source>
</reference>
<dbReference type="EMBL" id="JAKZGS010000001">
    <property type="protein sequence ID" value="MCH7396343.1"/>
    <property type="molecule type" value="Genomic_DNA"/>
</dbReference>
<gene>
    <name evidence="1" type="ORF">MM236_00005</name>
</gene>
<proteinExistence type="predicted"/>
<accession>A0ABS9UIL2</accession>
<comment type="caution">
    <text evidence="1">The sequence shown here is derived from an EMBL/GenBank/DDBJ whole genome shotgun (WGS) entry which is preliminary data.</text>
</comment>
<sequence length="426" mass="47255">MKKILLLVLFVGAYIEVSAQVGIGTVDPSRSSQLEIVSSDRGLLIPRVALTSVTDSGTISAGNVESLLVYNTTENGLIVPGYYYWYNDRWRRMAWTGAGEGSNNFVTYNPTTNEFFYTNQDGDLVLIDMGDLFEETVTTMQLVSPGVYSYKNEADVEFIIDVPASVVNQFENIYNEILNESITIEGETYNTFEEYLTTIANQAVNMGDSEFIQVTGSGTESDPYIVSISEGVANSMLITNANGDVEWATIESIVQANETITRIEQNTDGSYTYFNESDVEFIINIPASVVNQFEEIYNQILTEEITVEGNTYTSFEEYLEFIAINAVNIDGGDFITVTGSGTETDPYEITIDGGASNSMLITNANGYVEWATIESIVQANETVTRIEQNTDGSYTYFNESDVEFIINIPASVVNQFEEIYNQILTE</sequence>
<protein>
    <submittedName>
        <fullName evidence="1">Uncharacterized protein</fullName>
    </submittedName>
</protein>
<evidence type="ECO:0000313" key="1">
    <source>
        <dbReference type="EMBL" id="MCH7396343.1"/>
    </source>
</evidence>